<feature type="domain" description="Peptidase C45 hydrolase" evidence="1">
    <location>
        <begin position="96"/>
        <end position="306"/>
    </location>
</feature>
<dbReference type="InterPro" id="IPR047794">
    <property type="entry name" value="C45_proenzyme-like"/>
</dbReference>
<dbReference type="InterPro" id="IPR005079">
    <property type="entry name" value="Peptidase_C45_hydrolase"/>
</dbReference>
<dbReference type="Pfam" id="PF03417">
    <property type="entry name" value="AAT"/>
    <property type="match status" value="1"/>
</dbReference>
<dbReference type="RefSeq" id="WP_368655231.1">
    <property type="nucleotide sequence ID" value="NZ_CP162599.1"/>
</dbReference>
<keyword evidence="2" id="KW-0808">Transferase</keyword>
<sequence length="317" mass="35657">MLRCITNYEQLFYGFQNINWKAVREQAKLHIPAIEAYDETLLEEMHGVAKGAGVDFEDILALNARSEIALTGNESTSFADGCTSIGTASPLTVDTIIEENWDWKEEQKENLLLLKIEREDKPNIMMDTEAGIIGKIGFNNHGVGVCLNALMTNKKTDGVSIHLGLRGVLDSISIQEAIKKVHNGQIASTANFLIGCSQGEPKGMILQTEVSPFGIAYINEINSYGVHTNHICSAELKQHLEDQNILRYSDSMIRLRRAEQMVEKSIYDKEEITIETYKRWFADDFNKPGSINRYLNKTAPRHQQTITVFSVVMNLTK</sequence>
<reference evidence="2" key="1">
    <citation type="submission" date="2024-07" db="EMBL/GenBank/DDBJ databases">
        <title>Halotolerant mesophilic bacterium Ornithinibacillus sp. 4-3, sp. nov., isolated from soil.</title>
        <authorList>
            <person name="Sidarenka A.V."/>
            <person name="Guliayeva D.E."/>
            <person name="Leanovich S.I."/>
            <person name="Hileuskaya K.S."/>
            <person name="Akhremchuk A.E."/>
            <person name="Sikolenko M.A."/>
            <person name="Valentovich L.N."/>
        </authorList>
    </citation>
    <scope>NUCLEOTIDE SEQUENCE</scope>
    <source>
        <strain evidence="2">4-3</strain>
    </source>
</reference>
<dbReference type="GO" id="GO:0016746">
    <property type="term" value="F:acyltransferase activity"/>
    <property type="evidence" value="ECO:0007669"/>
    <property type="project" value="UniProtKB-KW"/>
</dbReference>
<dbReference type="NCBIfam" id="NF040521">
    <property type="entry name" value="C45_proenzyme"/>
    <property type="match status" value="1"/>
</dbReference>
<accession>A0AB39HQ60</accession>
<protein>
    <submittedName>
        <fullName evidence="2">C45 family autoproteolytic acyltransferase/hydrolase</fullName>
    </submittedName>
</protein>
<dbReference type="InterPro" id="IPR047801">
    <property type="entry name" value="Peptidase_C45"/>
</dbReference>
<evidence type="ECO:0000259" key="1">
    <source>
        <dbReference type="Pfam" id="PF03417"/>
    </source>
</evidence>
<keyword evidence="2" id="KW-0012">Acyltransferase</keyword>
<name>A0AB39HQ60_9BACI</name>
<dbReference type="EMBL" id="CP162599">
    <property type="protein sequence ID" value="XDK34561.1"/>
    <property type="molecule type" value="Genomic_DNA"/>
</dbReference>
<proteinExistence type="predicted"/>
<organism evidence="2">
    <name type="scientific">Ornithinibacillus sp. 4-3</name>
    <dbReference type="NCBI Taxonomy" id="3231488"/>
    <lineage>
        <taxon>Bacteria</taxon>
        <taxon>Bacillati</taxon>
        <taxon>Bacillota</taxon>
        <taxon>Bacilli</taxon>
        <taxon>Bacillales</taxon>
        <taxon>Bacillaceae</taxon>
        <taxon>Ornithinibacillus</taxon>
    </lineage>
</organism>
<evidence type="ECO:0000313" key="2">
    <source>
        <dbReference type="EMBL" id="XDK34561.1"/>
    </source>
</evidence>
<dbReference type="PANTHER" id="PTHR34180">
    <property type="entry name" value="PEPTIDASE C45"/>
    <property type="match status" value="1"/>
</dbReference>
<dbReference type="Gene3D" id="1.10.10.2120">
    <property type="match status" value="1"/>
</dbReference>
<dbReference type="AlphaFoldDB" id="A0AB39HQ60"/>
<dbReference type="Gene3D" id="3.60.60.10">
    <property type="entry name" value="Penicillin V Acylase, Chain A"/>
    <property type="match status" value="1"/>
</dbReference>
<dbReference type="PANTHER" id="PTHR34180:SF1">
    <property type="entry name" value="BETA-ALANYL-DOPAMINE_CARCININE HYDROLASE"/>
    <property type="match status" value="1"/>
</dbReference>
<gene>
    <name evidence="2" type="ORF">AB4Y30_13750</name>
</gene>